<evidence type="ECO:0000313" key="5">
    <source>
        <dbReference type="Proteomes" id="UP000005510"/>
    </source>
</evidence>
<evidence type="ECO:0000256" key="2">
    <source>
        <dbReference type="ARBA" id="ARBA00022729"/>
    </source>
</evidence>
<reference evidence="4 5" key="1">
    <citation type="submission" date="2008-10" db="EMBL/GenBank/DDBJ databases">
        <title>Draft genome sequence of Parabacteroides johnsonii (DSM 18315).</title>
        <authorList>
            <person name="Sudarsanam P."/>
            <person name="Ley R."/>
            <person name="Guruge J."/>
            <person name="Turnbaugh P.J."/>
            <person name="Mahowald M."/>
            <person name="Liep D."/>
            <person name="Gordon J."/>
        </authorList>
    </citation>
    <scope>NUCLEOTIDE SEQUENCE [LARGE SCALE GENOMIC DNA]</scope>
    <source>
        <strain evidence="4 5">DSM 18315</strain>
    </source>
</reference>
<dbReference type="InterPro" id="IPR025411">
    <property type="entry name" value="DUF4136"/>
</dbReference>
<evidence type="ECO:0000256" key="1">
    <source>
        <dbReference type="ARBA" id="ARBA00017922"/>
    </source>
</evidence>
<reference evidence="4 5" key="2">
    <citation type="submission" date="2008-10" db="EMBL/GenBank/DDBJ databases">
        <authorList>
            <person name="Fulton L."/>
            <person name="Clifton S."/>
            <person name="Fulton B."/>
            <person name="Xu J."/>
            <person name="Minx P."/>
            <person name="Pepin K.H."/>
            <person name="Johnson M."/>
            <person name="Bhonagiri V."/>
            <person name="Nash W.E."/>
            <person name="Mardis E.R."/>
            <person name="Wilson R.K."/>
        </authorList>
    </citation>
    <scope>NUCLEOTIDE SEQUENCE [LARGE SCALE GENOMIC DNA]</scope>
    <source>
        <strain evidence="4 5">DSM 18315</strain>
    </source>
</reference>
<sequence length="149" mass="16703">MKKILPFFLLVLLLASCQKDPDMSKLSDDFVVFTDHNKDANFESFTTFYIPDSVMVIGNSEKPEFWSATEADDIVSTLVSGMEGRGYTRASDKESADLGLQVSFVKNVNYFTNYHDNPYWWWGIRDITGGTATGVTGLVHGMDGIIRIL</sequence>
<dbReference type="HOGENOM" id="CLU_1747879_0_0_10"/>
<dbReference type="STRING" id="537006.PRABACTJOHN_01035"/>
<dbReference type="Proteomes" id="UP000005510">
    <property type="component" value="Unassembled WGS sequence"/>
</dbReference>
<name>B7B7N7_9BACT</name>
<feature type="domain" description="DUF4136" evidence="3">
    <location>
        <begin position="32"/>
        <end position="134"/>
    </location>
</feature>
<organism evidence="4 5">
    <name type="scientific">Parabacteroides johnsonii DSM 18315</name>
    <dbReference type="NCBI Taxonomy" id="537006"/>
    <lineage>
        <taxon>Bacteria</taxon>
        <taxon>Pseudomonadati</taxon>
        <taxon>Bacteroidota</taxon>
        <taxon>Bacteroidia</taxon>
        <taxon>Bacteroidales</taxon>
        <taxon>Tannerellaceae</taxon>
        <taxon>Parabacteroides</taxon>
    </lineage>
</organism>
<dbReference type="Pfam" id="PF08139">
    <property type="entry name" value="LPAM_1"/>
    <property type="match status" value="1"/>
</dbReference>
<dbReference type="PROSITE" id="PS51257">
    <property type="entry name" value="PROKAR_LIPOPROTEIN"/>
    <property type="match status" value="1"/>
</dbReference>
<accession>B7B7N7</accession>
<dbReference type="InterPro" id="IPR012640">
    <property type="entry name" value="Membr_lipoprot_lipid_attach_CS"/>
</dbReference>
<proteinExistence type="predicted"/>
<protein>
    <recommendedName>
        <fullName evidence="1">Type IV secretion system putative lipoprotein virB7</fullName>
    </recommendedName>
</protein>
<comment type="caution">
    <text evidence="4">The sequence shown here is derived from an EMBL/GenBank/DDBJ whole genome shotgun (WGS) entry which is preliminary data.</text>
</comment>
<dbReference type="EMBL" id="ABYH01000074">
    <property type="protein sequence ID" value="EEC97565.1"/>
    <property type="molecule type" value="Genomic_DNA"/>
</dbReference>
<dbReference type="Pfam" id="PF13590">
    <property type="entry name" value="DUF4136"/>
    <property type="match status" value="1"/>
</dbReference>
<evidence type="ECO:0000313" key="4">
    <source>
        <dbReference type="EMBL" id="EEC97565.1"/>
    </source>
</evidence>
<evidence type="ECO:0000259" key="3">
    <source>
        <dbReference type="Pfam" id="PF13590"/>
    </source>
</evidence>
<dbReference type="Gene3D" id="3.30.160.670">
    <property type="match status" value="1"/>
</dbReference>
<dbReference type="AlphaFoldDB" id="B7B7N7"/>
<gene>
    <name evidence="4" type="ORF">PRABACTJOHN_01035</name>
</gene>
<keyword evidence="2" id="KW-0732">Signal</keyword>